<keyword evidence="2" id="KW-1185">Reference proteome</keyword>
<evidence type="ECO:0000313" key="1">
    <source>
        <dbReference type="EMBL" id="AOX18759.1"/>
    </source>
</evidence>
<name>A0A1D8UYR4_9PROT</name>
<reference evidence="1 2" key="1">
    <citation type="journal article" date="2016" name="Microb. Cell Fact.">
        <title>Dissection of exopolysaccharide biosynthesis in Kozakia baliensis.</title>
        <authorList>
            <person name="Brandt J.U."/>
            <person name="Jakob F."/>
            <person name="Behr J."/>
            <person name="Geissler A.J."/>
            <person name="Vogel R.F."/>
        </authorList>
    </citation>
    <scope>NUCLEOTIDE SEQUENCE [LARGE SCALE GENOMIC DNA]</scope>
    <source>
        <strain evidence="1 2">DSM 14400</strain>
        <plasmid evidence="2">Plasmid pkb14400_3</plasmid>
    </source>
</reference>
<proteinExistence type="predicted"/>
<evidence type="ECO:0000313" key="2">
    <source>
        <dbReference type="Proteomes" id="UP000179145"/>
    </source>
</evidence>
<gene>
    <name evidence="1" type="ORF">A0U89_15755</name>
</gene>
<sequence>MFFTRRQMAVTLASGGVASIVQSRATGLKDNEWDLFRHRYLDDSGRIIEITGTKIFLIAKGRDMGFCLHRPMEIVPRLTEFGIGLKQRFIVPIRVYMSGVGAPIHHM</sequence>
<dbReference type="Proteomes" id="UP000179145">
    <property type="component" value="Plasmid pKB14400_3"/>
</dbReference>
<protein>
    <submittedName>
        <fullName evidence="1">Uncharacterized protein</fullName>
    </submittedName>
</protein>
<accession>A0A1D8UYR4</accession>
<dbReference type="EMBL" id="CP014677">
    <property type="protein sequence ID" value="AOX18759.1"/>
    <property type="molecule type" value="Genomic_DNA"/>
</dbReference>
<dbReference type="KEGG" id="kba:A0U89_15755"/>
<organism evidence="1 2">
    <name type="scientific">Kozakia baliensis</name>
    <dbReference type="NCBI Taxonomy" id="153496"/>
    <lineage>
        <taxon>Bacteria</taxon>
        <taxon>Pseudomonadati</taxon>
        <taxon>Pseudomonadota</taxon>
        <taxon>Alphaproteobacteria</taxon>
        <taxon>Acetobacterales</taxon>
        <taxon>Acetobacteraceae</taxon>
        <taxon>Kozakia</taxon>
    </lineage>
</organism>
<geneLocation type="plasmid" evidence="2">
    <name>pkb14400_3</name>
</geneLocation>
<keyword evidence="1" id="KW-0614">Plasmid</keyword>
<dbReference type="AlphaFoldDB" id="A0A1D8UYR4"/>